<evidence type="ECO:0008006" key="3">
    <source>
        <dbReference type="Google" id="ProtNLM"/>
    </source>
</evidence>
<evidence type="ECO:0000313" key="1">
    <source>
        <dbReference type="EMBL" id="REE05568.1"/>
    </source>
</evidence>
<gene>
    <name evidence="1" type="ORF">C7460_10184</name>
</gene>
<organism evidence="1 2">
    <name type="scientific">Marinoscillum furvescens DSM 4134</name>
    <dbReference type="NCBI Taxonomy" id="1122208"/>
    <lineage>
        <taxon>Bacteria</taxon>
        <taxon>Pseudomonadati</taxon>
        <taxon>Bacteroidota</taxon>
        <taxon>Cytophagia</taxon>
        <taxon>Cytophagales</taxon>
        <taxon>Reichenbachiellaceae</taxon>
        <taxon>Marinoscillum</taxon>
    </lineage>
</organism>
<sequence length="152" mass="17183">MKNQLLYLVVVVVGLMACEEEMFYPSGLYASQVERLLTKGDTGQWTLVHKEVDGEEQSLDDCTAQHQLHFYEQGDSIAVYEISTCDSPDSIYYGAMYASATDEDQGNPNLFSDSLVFSGGTQQFVLVDYITSTKLYFTNPRTNTYCQYRLSE</sequence>
<dbReference type="RefSeq" id="WP_115866089.1">
    <property type="nucleotide sequence ID" value="NZ_QREG01000001.1"/>
</dbReference>
<dbReference type="EMBL" id="QREG01000001">
    <property type="protein sequence ID" value="REE05568.1"/>
    <property type="molecule type" value="Genomic_DNA"/>
</dbReference>
<evidence type="ECO:0000313" key="2">
    <source>
        <dbReference type="Proteomes" id="UP000256779"/>
    </source>
</evidence>
<protein>
    <recommendedName>
        <fullName evidence="3">Lipocalin-like protein</fullName>
    </recommendedName>
</protein>
<dbReference type="PROSITE" id="PS51257">
    <property type="entry name" value="PROKAR_LIPOPROTEIN"/>
    <property type="match status" value="1"/>
</dbReference>
<reference evidence="1 2" key="1">
    <citation type="submission" date="2018-07" db="EMBL/GenBank/DDBJ databases">
        <title>Genomic Encyclopedia of Type Strains, Phase IV (KMG-IV): sequencing the most valuable type-strain genomes for metagenomic binning, comparative biology and taxonomic classification.</title>
        <authorList>
            <person name="Goeker M."/>
        </authorList>
    </citation>
    <scope>NUCLEOTIDE SEQUENCE [LARGE SCALE GENOMIC DNA]</scope>
    <source>
        <strain evidence="1 2">DSM 4134</strain>
    </source>
</reference>
<name>A0A3D9LG10_MARFU</name>
<dbReference type="AlphaFoldDB" id="A0A3D9LG10"/>
<proteinExistence type="predicted"/>
<keyword evidence="2" id="KW-1185">Reference proteome</keyword>
<dbReference type="Proteomes" id="UP000256779">
    <property type="component" value="Unassembled WGS sequence"/>
</dbReference>
<comment type="caution">
    <text evidence="1">The sequence shown here is derived from an EMBL/GenBank/DDBJ whole genome shotgun (WGS) entry which is preliminary data.</text>
</comment>
<accession>A0A3D9LG10</accession>